<feature type="chain" id="PRO_5041468959" evidence="1">
    <location>
        <begin position="23"/>
        <end position="192"/>
    </location>
</feature>
<dbReference type="Pfam" id="PF14856">
    <property type="entry name" value="Hce2"/>
    <property type="match status" value="1"/>
</dbReference>
<dbReference type="EMBL" id="JAUKTV010000007">
    <property type="protein sequence ID" value="KAK0735327.1"/>
    <property type="molecule type" value="Genomic_DNA"/>
</dbReference>
<dbReference type="InterPro" id="IPR029226">
    <property type="entry name" value="Ecp2-like"/>
</dbReference>
<dbReference type="AlphaFoldDB" id="A0AA40BJD4"/>
<evidence type="ECO:0000259" key="2">
    <source>
        <dbReference type="Pfam" id="PF14856"/>
    </source>
</evidence>
<evidence type="ECO:0000313" key="4">
    <source>
        <dbReference type="Proteomes" id="UP001172159"/>
    </source>
</evidence>
<protein>
    <submittedName>
        <fullName evidence="3">Necrosis-inducing factor-domain-containing protein</fullName>
    </submittedName>
</protein>
<keyword evidence="1" id="KW-0732">Signal</keyword>
<reference evidence="3" key="1">
    <citation type="submission" date="2023-06" db="EMBL/GenBank/DDBJ databases">
        <title>Genome-scale phylogeny and comparative genomics of the fungal order Sordariales.</title>
        <authorList>
            <consortium name="Lawrence Berkeley National Laboratory"/>
            <person name="Hensen N."/>
            <person name="Bonometti L."/>
            <person name="Westerberg I."/>
            <person name="Brannstrom I.O."/>
            <person name="Guillou S."/>
            <person name="Cros-Aarteil S."/>
            <person name="Calhoun S."/>
            <person name="Haridas S."/>
            <person name="Kuo A."/>
            <person name="Mondo S."/>
            <person name="Pangilinan J."/>
            <person name="Riley R."/>
            <person name="Labutti K."/>
            <person name="Andreopoulos B."/>
            <person name="Lipzen A."/>
            <person name="Chen C."/>
            <person name="Yanf M."/>
            <person name="Daum C."/>
            <person name="Ng V."/>
            <person name="Clum A."/>
            <person name="Steindorff A."/>
            <person name="Ohm R."/>
            <person name="Martin F."/>
            <person name="Silar P."/>
            <person name="Natvig D."/>
            <person name="Lalanne C."/>
            <person name="Gautier V."/>
            <person name="Ament-Velasquez S.L."/>
            <person name="Kruys A."/>
            <person name="Hutchinson M.I."/>
            <person name="Powell A.J."/>
            <person name="Barry K."/>
            <person name="Miller A.N."/>
            <person name="Grigoriev I.V."/>
            <person name="Debuchy R."/>
            <person name="Gladieux P."/>
            <person name="Thoren M.H."/>
            <person name="Johannesson H."/>
        </authorList>
    </citation>
    <scope>NUCLEOTIDE SEQUENCE</scope>
    <source>
        <strain evidence="3">CBS 540.89</strain>
    </source>
</reference>
<organism evidence="3 4">
    <name type="scientific">Apiosordaria backusii</name>
    <dbReference type="NCBI Taxonomy" id="314023"/>
    <lineage>
        <taxon>Eukaryota</taxon>
        <taxon>Fungi</taxon>
        <taxon>Dikarya</taxon>
        <taxon>Ascomycota</taxon>
        <taxon>Pezizomycotina</taxon>
        <taxon>Sordariomycetes</taxon>
        <taxon>Sordariomycetidae</taxon>
        <taxon>Sordariales</taxon>
        <taxon>Lasiosphaeriaceae</taxon>
        <taxon>Apiosordaria</taxon>
    </lineage>
</organism>
<dbReference type="Proteomes" id="UP001172159">
    <property type="component" value="Unassembled WGS sequence"/>
</dbReference>
<name>A0AA40BJD4_9PEZI</name>
<feature type="signal peptide" evidence="1">
    <location>
        <begin position="1"/>
        <end position="22"/>
    </location>
</feature>
<evidence type="ECO:0000256" key="1">
    <source>
        <dbReference type="SAM" id="SignalP"/>
    </source>
</evidence>
<keyword evidence="4" id="KW-1185">Reference proteome</keyword>
<comment type="caution">
    <text evidence="3">The sequence shown here is derived from an EMBL/GenBank/DDBJ whole genome shotgun (WGS) entry which is preliminary data.</text>
</comment>
<proteinExistence type="predicted"/>
<gene>
    <name evidence="3" type="ORF">B0T21DRAFT_402116</name>
</gene>
<feature type="domain" description="Ecp2 effector protein-like" evidence="2">
    <location>
        <begin position="87"/>
        <end position="182"/>
    </location>
</feature>
<accession>A0AA40BJD4</accession>
<evidence type="ECO:0000313" key="3">
    <source>
        <dbReference type="EMBL" id="KAK0735327.1"/>
    </source>
</evidence>
<sequence length="192" mass="20941">MRLTMNLKLALALGALLMGVESSFDKDFKIHTDEFVKYFPLGQNPPASAEIAPAAAAKLKLKLRHTTSDTPGSSENEANVLTKRGDYCGHSTFVNKRSNASPSTSDCWKIYNNIAGGGRWQVWTSAHRTLVSYGGCAFGVEIDQDWASFQYVGAWDIRDLIRDSINKFASGGKVGAKGAMTCGVKHTEWGLF</sequence>